<feature type="transmembrane region" description="Helical" evidence="2">
    <location>
        <begin position="203"/>
        <end position="228"/>
    </location>
</feature>
<sequence length="468" mass="49782">VRRSMAEYNQRYTSAYEMYADLEAALNADDMFAVMPADLPSVKGGVDASAHDDPTPDEATRVIAAGSPVAPGRANPAATPAADHAAASPAAPVNSETPGDRSRPRLSLVNWWTGSYAARPGRPAPAAGPAGGDGNEADGWRPWRDGDDEPLINKSIHRDQFAPADEQLRRARQRAKAAQQRVNRKRSQARRSRGRRDPNSRQLNAGVAIALFVFLGASVFLAGGLIFAGASNSGQQADSAQPERLLVDNNDGISITLNNDGLDSLKFMEDLKGLGGDLEGLREIPTQIVEALAQAGIYDRDRGVISIEDEGNRITIKAPEWFLAGDASETAGDSRATAQAHAQTQAASQAPSSGSVLVINDLRDSADDATSEAIDRGLDRLASLGYSIVGLGVSDEDIELTASAKKAIELGTADDQMTIEKLKAWLKGSDGALQGLVWISRDSPAGNPLVLMRGKASERRKIERLFRS</sequence>
<feature type="region of interest" description="Disordered" evidence="1">
    <location>
        <begin position="119"/>
        <end position="200"/>
    </location>
</feature>
<organism evidence="3">
    <name type="scientific">hydrothermal vent metagenome</name>
    <dbReference type="NCBI Taxonomy" id="652676"/>
    <lineage>
        <taxon>unclassified sequences</taxon>
        <taxon>metagenomes</taxon>
        <taxon>ecological metagenomes</taxon>
    </lineage>
</organism>
<feature type="compositionally biased region" description="Low complexity" evidence="1">
    <location>
        <begin position="70"/>
        <end position="92"/>
    </location>
</feature>
<keyword evidence="2" id="KW-0812">Transmembrane</keyword>
<evidence type="ECO:0000256" key="1">
    <source>
        <dbReference type="SAM" id="MobiDB-lite"/>
    </source>
</evidence>
<feature type="region of interest" description="Disordered" evidence="1">
    <location>
        <begin position="328"/>
        <end position="352"/>
    </location>
</feature>
<feature type="compositionally biased region" description="Basic and acidic residues" evidence="1">
    <location>
        <begin position="49"/>
        <end position="60"/>
    </location>
</feature>
<name>A0A3B1DPK0_9ZZZZ</name>
<gene>
    <name evidence="3" type="ORF">MNBD_PLANCTO03-2442</name>
</gene>
<feature type="compositionally biased region" description="Low complexity" evidence="1">
    <location>
        <begin position="119"/>
        <end position="128"/>
    </location>
</feature>
<protein>
    <submittedName>
        <fullName evidence="3">Uncharacterized protein</fullName>
    </submittedName>
</protein>
<feature type="region of interest" description="Disordered" evidence="1">
    <location>
        <begin position="44"/>
        <end position="105"/>
    </location>
</feature>
<reference evidence="3" key="1">
    <citation type="submission" date="2018-06" db="EMBL/GenBank/DDBJ databases">
        <authorList>
            <person name="Zhirakovskaya E."/>
        </authorList>
    </citation>
    <scope>NUCLEOTIDE SEQUENCE</scope>
</reference>
<feature type="non-terminal residue" evidence="3">
    <location>
        <position position="468"/>
    </location>
</feature>
<keyword evidence="2" id="KW-0472">Membrane</keyword>
<feature type="compositionally biased region" description="Basic residues" evidence="1">
    <location>
        <begin position="182"/>
        <end position="194"/>
    </location>
</feature>
<proteinExistence type="predicted"/>
<dbReference type="AlphaFoldDB" id="A0A3B1DPK0"/>
<accession>A0A3B1DPK0</accession>
<dbReference type="EMBL" id="UOGK01000740">
    <property type="protein sequence ID" value="VAX42702.1"/>
    <property type="molecule type" value="Genomic_DNA"/>
</dbReference>
<feature type="non-terminal residue" evidence="3">
    <location>
        <position position="1"/>
    </location>
</feature>
<feature type="compositionally biased region" description="Low complexity" evidence="1">
    <location>
        <begin position="334"/>
        <end position="352"/>
    </location>
</feature>
<evidence type="ECO:0000313" key="3">
    <source>
        <dbReference type="EMBL" id="VAX42702.1"/>
    </source>
</evidence>
<keyword evidence="2" id="KW-1133">Transmembrane helix</keyword>
<evidence type="ECO:0000256" key="2">
    <source>
        <dbReference type="SAM" id="Phobius"/>
    </source>
</evidence>